<sequence>MASEGLECSICCERFDEEKLCPRLLSCGHSFCSSCLEKLFLEYAINCPTCRRAVSVPGGVTGLPKNFALLDVLQATPQTPADGNGDFRHCEVCDDEKHPATSCCLDCKEDMCKDAARWHTRQKATRGHRVVSLEELKTNPKLAAVSVFCPEHNEQYRFFDEECNHVVCRDCVTLKHNGHKCLSLAEAASKYRQEMEAIATKASTHAKEIKAAETQVAAVSRDLNKAYEGQAVQIKGAFKEQKLSTLHNQNVFTLLYAALSAREQALLNELDQLHKTKAFTLTEQRDRLRIFQTCLESAVQRAMSTVESGNTELLVTRSDIVETLEAMERHPLVLEAQEGCALDFNINLEQLLDLLSKAGMVSDKSTCATNTYGEGAGLKVAIPGREASFNITARDTQGRLRDRGGDLFKVKITESIGNKVKCNVKDNDDGTYMATYTCPAYSKGTYLRLSVLLRDTHIKGSPFIVDVIDVPVGKVSCYSCGKRTNTMIYYENNSEPSRNDAYRVNGCSALCFPNCEIYFQINGEMWIKCWGPC</sequence>
<evidence type="ECO:0000256" key="2">
    <source>
        <dbReference type="ARBA" id="ARBA00022723"/>
    </source>
</evidence>
<dbReference type="Gene3D" id="2.60.40.10">
    <property type="entry name" value="Immunoglobulins"/>
    <property type="match status" value="1"/>
</dbReference>
<dbReference type="PROSITE" id="PS50119">
    <property type="entry name" value="ZF_BBOX"/>
    <property type="match status" value="1"/>
</dbReference>
<dbReference type="InterPro" id="IPR047153">
    <property type="entry name" value="TRIM45/56/19-like"/>
</dbReference>
<dbReference type="InterPro" id="IPR013083">
    <property type="entry name" value="Znf_RING/FYVE/PHD"/>
</dbReference>
<comment type="similarity">
    <text evidence="1">Belongs to the TRIM/RBCC family.</text>
</comment>
<dbReference type="CDD" id="cd19757">
    <property type="entry name" value="Bbox1"/>
    <property type="match status" value="1"/>
</dbReference>
<dbReference type="SUPFAM" id="SSF57850">
    <property type="entry name" value="RING/U-box"/>
    <property type="match status" value="1"/>
</dbReference>
<dbReference type="InterPro" id="IPR017868">
    <property type="entry name" value="Filamin/ABP280_repeat-like"/>
</dbReference>
<keyword evidence="2" id="KW-0479">Metal-binding</keyword>
<dbReference type="Gene3D" id="4.10.830.40">
    <property type="match status" value="1"/>
</dbReference>
<dbReference type="InterPro" id="IPR017907">
    <property type="entry name" value="Znf_RING_CS"/>
</dbReference>
<organism evidence="10 11">
    <name type="scientific">Porites evermanni</name>
    <dbReference type="NCBI Taxonomy" id="104178"/>
    <lineage>
        <taxon>Eukaryota</taxon>
        <taxon>Metazoa</taxon>
        <taxon>Cnidaria</taxon>
        <taxon>Anthozoa</taxon>
        <taxon>Hexacorallia</taxon>
        <taxon>Scleractinia</taxon>
        <taxon>Fungiina</taxon>
        <taxon>Poritidae</taxon>
        <taxon>Porites</taxon>
    </lineage>
</organism>
<dbReference type="Gene3D" id="3.30.160.60">
    <property type="entry name" value="Classic Zinc Finger"/>
    <property type="match status" value="1"/>
</dbReference>
<dbReference type="InterPro" id="IPR014756">
    <property type="entry name" value="Ig_E-set"/>
</dbReference>
<dbReference type="Pfam" id="PF13639">
    <property type="entry name" value="zf-RING_2"/>
    <property type="match status" value="1"/>
</dbReference>
<dbReference type="Proteomes" id="UP001159427">
    <property type="component" value="Unassembled WGS sequence"/>
</dbReference>
<name>A0ABN8SLA9_9CNID</name>
<evidence type="ECO:0000256" key="3">
    <source>
        <dbReference type="ARBA" id="ARBA00022737"/>
    </source>
</evidence>
<reference evidence="10 11" key="1">
    <citation type="submission" date="2022-05" db="EMBL/GenBank/DDBJ databases">
        <authorList>
            <consortium name="Genoscope - CEA"/>
            <person name="William W."/>
        </authorList>
    </citation>
    <scope>NUCLEOTIDE SEQUENCE [LARGE SCALE GENOMIC DNA]</scope>
</reference>
<accession>A0ABN8SLA9</accession>
<gene>
    <name evidence="10" type="ORF">PEVE_00022754</name>
</gene>
<evidence type="ECO:0000313" key="10">
    <source>
        <dbReference type="EMBL" id="CAH3191844.1"/>
    </source>
</evidence>
<protein>
    <submittedName>
        <fullName evidence="10">Uncharacterized protein</fullName>
    </submittedName>
</protein>
<dbReference type="Pfam" id="PF00643">
    <property type="entry name" value="zf-B_box"/>
    <property type="match status" value="1"/>
</dbReference>
<evidence type="ECO:0000256" key="5">
    <source>
        <dbReference type="ARBA" id="ARBA00022833"/>
    </source>
</evidence>
<proteinExistence type="inferred from homology"/>
<evidence type="ECO:0000256" key="4">
    <source>
        <dbReference type="ARBA" id="ARBA00022771"/>
    </source>
</evidence>
<dbReference type="SMART" id="SM00336">
    <property type="entry name" value="BBOX"/>
    <property type="match status" value="2"/>
</dbReference>
<evidence type="ECO:0000259" key="8">
    <source>
        <dbReference type="PROSITE" id="PS50089"/>
    </source>
</evidence>
<evidence type="ECO:0000256" key="7">
    <source>
        <dbReference type="PROSITE-ProRule" id="PRU00087"/>
    </source>
</evidence>
<evidence type="ECO:0000313" key="11">
    <source>
        <dbReference type="Proteomes" id="UP001159427"/>
    </source>
</evidence>
<feature type="repeat" description="Filamin" evidence="7">
    <location>
        <begin position="363"/>
        <end position="467"/>
    </location>
</feature>
<evidence type="ECO:0000256" key="6">
    <source>
        <dbReference type="PROSITE-ProRule" id="PRU00024"/>
    </source>
</evidence>
<keyword evidence="11" id="KW-1185">Reference proteome</keyword>
<dbReference type="Pfam" id="PF00630">
    <property type="entry name" value="Filamin"/>
    <property type="match status" value="1"/>
</dbReference>
<dbReference type="SUPFAM" id="SSF57845">
    <property type="entry name" value="B-box zinc-binding domain"/>
    <property type="match status" value="1"/>
</dbReference>
<dbReference type="PROSITE" id="PS50194">
    <property type="entry name" value="FILAMIN_REPEAT"/>
    <property type="match status" value="1"/>
</dbReference>
<dbReference type="SMART" id="SM00184">
    <property type="entry name" value="RING"/>
    <property type="match status" value="1"/>
</dbReference>
<dbReference type="PROSITE" id="PS50089">
    <property type="entry name" value="ZF_RING_2"/>
    <property type="match status" value="1"/>
</dbReference>
<dbReference type="InterPro" id="IPR001298">
    <property type="entry name" value="Filamin/ABP280_rpt"/>
</dbReference>
<keyword evidence="4 6" id="KW-0863">Zinc-finger</keyword>
<dbReference type="InterPro" id="IPR013783">
    <property type="entry name" value="Ig-like_fold"/>
</dbReference>
<dbReference type="SUPFAM" id="SSF81296">
    <property type="entry name" value="E set domains"/>
    <property type="match status" value="1"/>
</dbReference>
<feature type="domain" description="B box-type" evidence="9">
    <location>
        <begin position="144"/>
        <end position="184"/>
    </location>
</feature>
<dbReference type="EMBL" id="CALNXI010003018">
    <property type="protein sequence ID" value="CAH3191844.1"/>
    <property type="molecule type" value="Genomic_DNA"/>
</dbReference>
<dbReference type="InterPro" id="IPR000315">
    <property type="entry name" value="Znf_B-box"/>
</dbReference>
<comment type="caution">
    <text evidence="10">The sequence shown here is derived from an EMBL/GenBank/DDBJ whole genome shotgun (WGS) entry which is preliminary data.</text>
</comment>
<dbReference type="InterPro" id="IPR001841">
    <property type="entry name" value="Znf_RING"/>
</dbReference>
<dbReference type="PROSITE" id="PS00518">
    <property type="entry name" value="ZF_RING_1"/>
    <property type="match status" value="1"/>
</dbReference>
<dbReference type="Gene3D" id="3.30.40.10">
    <property type="entry name" value="Zinc/RING finger domain, C3HC4 (zinc finger)"/>
    <property type="match status" value="1"/>
</dbReference>
<evidence type="ECO:0000259" key="9">
    <source>
        <dbReference type="PROSITE" id="PS50119"/>
    </source>
</evidence>
<dbReference type="PANTHER" id="PTHR25462:SF296">
    <property type="entry name" value="MEIOTIC P26, ISOFORM F"/>
    <property type="match status" value="1"/>
</dbReference>
<keyword evidence="3" id="KW-0677">Repeat</keyword>
<dbReference type="PANTHER" id="PTHR25462">
    <property type="entry name" value="BONUS, ISOFORM C-RELATED"/>
    <property type="match status" value="1"/>
</dbReference>
<feature type="domain" description="RING-type" evidence="8">
    <location>
        <begin position="8"/>
        <end position="51"/>
    </location>
</feature>
<evidence type="ECO:0000256" key="1">
    <source>
        <dbReference type="ARBA" id="ARBA00008518"/>
    </source>
</evidence>
<dbReference type="SMART" id="SM00557">
    <property type="entry name" value="IG_FLMN"/>
    <property type="match status" value="1"/>
</dbReference>
<keyword evidence="5" id="KW-0862">Zinc</keyword>